<dbReference type="AlphaFoldDB" id="A0A0E0MCP8"/>
<dbReference type="Proteomes" id="UP000026962">
    <property type="component" value="Chromosome 11"/>
</dbReference>
<evidence type="ECO:0000313" key="2">
    <source>
        <dbReference type="EnsemblPlants" id="OPUNC11G03510.1"/>
    </source>
</evidence>
<keyword evidence="3" id="KW-1185">Reference proteome</keyword>
<proteinExistence type="predicted"/>
<accession>A0A0E0MCP8</accession>
<dbReference type="EnsemblPlants" id="OPUNC11G03510.1">
    <property type="protein sequence ID" value="OPUNC11G03510.1"/>
    <property type="gene ID" value="OPUNC11G03510"/>
</dbReference>
<dbReference type="HOGENOM" id="CLU_105616_0_0_1"/>
<organism evidence="2">
    <name type="scientific">Oryza punctata</name>
    <name type="common">Red rice</name>
    <dbReference type="NCBI Taxonomy" id="4537"/>
    <lineage>
        <taxon>Eukaryota</taxon>
        <taxon>Viridiplantae</taxon>
        <taxon>Streptophyta</taxon>
        <taxon>Embryophyta</taxon>
        <taxon>Tracheophyta</taxon>
        <taxon>Spermatophyta</taxon>
        <taxon>Magnoliopsida</taxon>
        <taxon>Liliopsida</taxon>
        <taxon>Poales</taxon>
        <taxon>Poaceae</taxon>
        <taxon>BOP clade</taxon>
        <taxon>Oryzoideae</taxon>
        <taxon>Oryzeae</taxon>
        <taxon>Oryzinae</taxon>
        <taxon>Oryza</taxon>
    </lineage>
</organism>
<feature type="region of interest" description="Disordered" evidence="1">
    <location>
        <begin position="137"/>
        <end position="167"/>
    </location>
</feature>
<feature type="compositionally biased region" description="Low complexity" evidence="1">
    <location>
        <begin position="144"/>
        <end position="159"/>
    </location>
</feature>
<protein>
    <submittedName>
        <fullName evidence="2">Uncharacterized protein</fullName>
    </submittedName>
</protein>
<name>A0A0E0MCP8_ORYPU</name>
<reference evidence="2" key="2">
    <citation type="submission" date="2018-05" db="EMBL/GenBank/DDBJ databases">
        <title>OpunRS2 (Oryza punctata Reference Sequence Version 2).</title>
        <authorList>
            <person name="Zhang J."/>
            <person name="Kudrna D."/>
            <person name="Lee S."/>
            <person name="Talag J."/>
            <person name="Welchert J."/>
            <person name="Wing R.A."/>
        </authorList>
    </citation>
    <scope>NUCLEOTIDE SEQUENCE [LARGE SCALE GENOMIC DNA]</scope>
</reference>
<dbReference type="OMA" id="GAKPPRM"/>
<evidence type="ECO:0000313" key="3">
    <source>
        <dbReference type="Proteomes" id="UP000026962"/>
    </source>
</evidence>
<evidence type="ECO:0000256" key="1">
    <source>
        <dbReference type="SAM" id="MobiDB-lite"/>
    </source>
</evidence>
<reference evidence="2" key="1">
    <citation type="submission" date="2015-04" db="UniProtKB">
        <authorList>
            <consortium name="EnsemblPlants"/>
        </authorList>
    </citation>
    <scope>IDENTIFICATION</scope>
</reference>
<dbReference type="Gramene" id="OPUNC11G03510.1">
    <property type="protein sequence ID" value="OPUNC11G03510.1"/>
    <property type="gene ID" value="OPUNC11G03510"/>
</dbReference>
<sequence length="229" mass="24298">MVMVEGTELVAVTVEGMDPVERWGVGGGSAAWWGASGGSVARWGVSGRKRRGQIRRRATKEREGRDGGAMAMADCYYVRDQQLEEDAVVHRFLPPEILVEIGIAADHAAAHDAVVEELAARLVGILGLTSSAAGAGRVGEKNRAAAAATPPPTTSATPPCGHPQPQLARREQHLAGGGVINGGMVRYHAPGYGTTQWLPPPASFAGTGVFLPRGEVYPYRKQVRNRRIC</sequence>